<proteinExistence type="predicted"/>
<dbReference type="PANTHER" id="PTHR35566:SF1">
    <property type="entry name" value="TYPE VI SECRETION SYSTEM BASEPLATE COMPONENT TSSK1"/>
    <property type="match status" value="1"/>
</dbReference>
<dbReference type="AlphaFoldDB" id="A0AAI9MW72"/>
<dbReference type="Pfam" id="PF05936">
    <property type="entry name" value="T6SS_VasE"/>
    <property type="match status" value="1"/>
</dbReference>
<dbReference type="PANTHER" id="PTHR35566">
    <property type="entry name" value="BLR3599 PROTEIN"/>
    <property type="match status" value="1"/>
</dbReference>
<reference evidence="1" key="1">
    <citation type="submission" date="2024-02" db="EMBL/GenBank/DDBJ databases">
        <authorList>
            <consortium name="Clinical and Environmental Microbiology Branch: Whole genome sequencing antimicrobial resistance pathogens in the healthcare setting"/>
        </authorList>
    </citation>
    <scope>NUCLEOTIDE SEQUENCE</scope>
    <source>
        <strain evidence="1">2020GO-00142</strain>
    </source>
</reference>
<comment type="caution">
    <text evidence="1">The sequence shown here is derived from an EMBL/GenBank/DDBJ whole genome shotgun (WGS) entry which is preliminary data.</text>
</comment>
<protein>
    <submittedName>
        <fullName evidence="1">Type VI secretion system baseplate subunit TssK</fullName>
    </submittedName>
</protein>
<sequence length="450" mass="51500">MKIYRPLWNNEGALLSPQQFQQQAQWEDFTNQGVSGLSSPFTWRIETVELDESLLSSGRLQVHQLRAWLPDGALVDTQVSDITPEPRELNSAALSQTDSLVIVLALPLLQQGIVNVQKKGAFSERALRYREEWVNVSDLFGQDDESMAVARFNIAIRFQHENNEAWQTCPIARLTRDGQGGWIIDRKFIPPMTQFSASRELQERLALLNRQIRSRCQRLMAMRRESNERLADFAVADVSLFWLLNALNSHANVLMNYERYPQRHPEIIWAELTRLAGSLLTFSLEHDLATIPAYVHDDLENTFPPLFDLLSTLLETSLPSRVIALEMTHPDPQTWRASLHDLRLREEADFYLSVRSDKTAWEIAEKFPTLCKIGAPDTVNTLYSKALNGIPLTPVDRVPAALPVRMENQYFALDMEAPEMREMLEEGVCMLYVPSLFGFLELELFAVLRS</sequence>
<name>A0AAI9MW72_PROST</name>
<dbReference type="EMBL" id="AAZDVE040000010">
    <property type="protein sequence ID" value="EMP9432703.1"/>
    <property type="molecule type" value="Genomic_DNA"/>
</dbReference>
<dbReference type="NCBIfam" id="TIGR03353">
    <property type="entry name" value="VI_chp_4"/>
    <property type="match status" value="1"/>
</dbReference>
<gene>
    <name evidence="1" type="primary">tssK</name>
    <name evidence="1" type="ORF">JRA39_001745</name>
</gene>
<dbReference type="InterPro" id="IPR010263">
    <property type="entry name" value="T6SS_TssK"/>
</dbReference>
<accession>A0AAI9MW72</accession>
<evidence type="ECO:0000313" key="1">
    <source>
        <dbReference type="EMBL" id="EMP9432703.1"/>
    </source>
</evidence>
<organism evidence="1">
    <name type="scientific">Providencia stuartii</name>
    <dbReference type="NCBI Taxonomy" id="588"/>
    <lineage>
        <taxon>Bacteria</taxon>
        <taxon>Pseudomonadati</taxon>
        <taxon>Pseudomonadota</taxon>
        <taxon>Gammaproteobacteria</taxon>
        <taxon>Enterobacterales</taxon>
        <taxon>Morganellaceae</taxon>
        <taxon>Providencia</taxon>
    </lineage>
</organism>